<dbReference type="Gene3D" id="3.40.50.300">
    <property type="entry name" value="P-loop containing nucleotide triphosphate hydrolases"/>
    <property type="match status" value="2"/>
</dbReference>
<keyword evidence="8" id="KW-0238">DNA-binding</keyword>
<dbReference type="InterPro" id="IPR033454">
    <property type="entry name" value="RecG_wedge"/>
</dbReference>
<evidence type="ECO:0000256" key="5">
    <source>
        <dbReference type="ARBA" id="ARBA00022801"/>
    </source>
</evidence>
<evidence type="ECO:0000256" key="6">
    <source>
        <dbReference type="ARBA" id="ARBA00022806"/>
    </source>
</evidence>
<keyword evidence="9 15" id="KW-0233">DNA recombination</keyword>
<dbReference type="InterPro" id="IPR004609">
    <property type="entry name" value="ATP-dep_DNA_helicase_RecG"/>
</dbReference>
<dbReference type="RefSeq" id="WP_010599768.1">
    <property type="nucleotide sequence ID" value="NZ_JAPJUH010000006.1"/>
</dbReference>
<dbReference type="NCBIfam" id="NF008168">
    <property type="entry name" value="PRK10917.2-2"/>
    <property type="match status" value="1"/>
</dbReference>
<comment type="catalytic activity">
    <reaction evidence="12 15">
        <text>Couples ATP hydrolysis with the unwinding of duplex DNA by translocating in the 3'-5' direction.</text>
        <dbReference type="EC" id="5.6.2.4"/>
    </reaction>
</comment>
<dbReference type="Pfam" id="PF00271">
    <property type="entry name" value="Helicase_C"/>
    <property type="match status" value="1"/>
</dbReference>
<evidence type="ECO:0000256" key="8">
    <source>
        <dbReference type="ARBA" id="ARBA00023125"/>
    </source>
</evidence>
<dbReference type="GO" id="GO:0006281">
    <property type="term" value="P:DNA repair"/>
    <property type="evidence" value="ECO:0007669"/>
    <property type="project" value="UniProtKB-UniRule"/>
</dbReference>
<dbReference type="GO" id="GO:0003677">
    <property type="term" value="F:DNA binding"/>
    <property type="evidence" value="ECO:0007669"/>
    <property type="project" value="UniProtKB-KW"/>
</dbReference>
<evidence type="ECO:0000256" key="7">
    <source>
        <dbReference type="ARBA" id="ARBA00022840"/>
    </source>
</evidence>
<dbReference type="CDD" id="cd17992">
    <property type="entry name" value="DEXHc_RecG"/>
    <property type="match status" value="1"/>
</dbReference>
<evidence type="ECO:0000259" key="16">
    <source>
        <dbReference type="PROSITE" id="PS51192"/>
    </source>
</evidence>
<dbReference type="PANTHER" id="PTHR47964">
    <property type="entry name" value="ATP-DEPENDENT DNA HELICASE HOMOLOG RECG, CHLOROPLASTIC"/>
    <property type="match status" value="1"/>
</dbReference>
<dbReference type="InterPro" id="IPR047112">
    <property type="entry name" value="RecG/Mfd"/>
</dbReference>
<feature type="domain" description="Helicase ATP-binding" evidence="16">
    <location>
        <begin position="286"/>
        <end position="448"/>
    </location>
</feature>
<evidence type="ECO:0000256" key="13">
    <source>
        <dbReference type="ARBA" id="ARBA00034808"/>
    </source>
</evidence>
<dbReference type="SMART" id="SM00487">
    <property type="entry name" value="DEXDc"/>
    <property type="match status" value="1"/>
</dbReference>
<dbReference type="Pfam" id="PF19833">
    <property type="entry name" value="RecG_dom3_C"/>
    <property type="match status" value="1"/>
</dbReference>
<dbReference type="GO" id="GO:0016787">
    <property type="term" value="F:hydrolase activity"/>
    <property type="evidence" value="ECO:0007669"/>
    <property type="project" value="UniProtKB-KW"/>
</dbReference>
<evidence type="ECO:0000313" key="18">
    <source>
        <dbReference type="EMBL" id="MCX3267146.1"/>
    </source>
</evidence>
<evidence type="ECO:0000259" key="17">
    <source>
        <dbReference type="PROSITE" id="PS51194"/>
    </source>
</evidence>
<dbReference type="NCBIfam" id="TIGR00643">
    <property type="entry name" value="recG"/>
    <property type="match status" value="1"/>
</dbReference>
<evidence type="ECO:0000313" key="19">
    <source>
        <dbReference type="Proteomes" id="UP001142592"/>
    </source>
</evidence>
<evidence type="ECO:0000256" key="11">
    <source>
        <dbReference type="ARBA" id="ARBA00023235"/>
    </source>
</evidence>
<dbReference type="Pfam" id="PF00270">
    <property type="entry name" value="DEAD"/>
    <property type="match status" value="1"/>
</dbReference>
<protein>
    <recommendedName>
        <fullName evidence="2 15">ATP-dependent DNA helicase RecG</fullName>
        <ecNumber evidence="13 15">5.6.2.4</ecNumber>
    </recommendedName>
</protein>
<dbReference type="CDD" id="cd04488">
    <property type="entry name" value="RecG_wedge_OBF"/>
    <property type="match status" value="1"/>
</dbReference>
<dbReference type="Gene3D" id="2.40.50.140">
    <property type="entry name" value="Nucleic acid-binding proteins"/>
    <property type="match status" value="1"/>
</dbReference>
<comment type="similarity">
    <text evidence="1 15">Belongs to the helicase family. RecG subfamily.</text>
</comment>
<comment type="function">
    <text evidence="15">Plays a critical role in recombination and DNA repair. Helps process Holliday junction intermediates to mature products by catalyzing branch migration. Has replication fork regression activity, unwinds stalled or blocked replication forks to make a HJ that can be resolved. Has a DNA unwinding activity characteristic of a DNA helicase with 3'-5' polarity.</text>
</comment>
<dbReference type="GO" id="GO:0005524">
    <property type="term" value="F:ATP binding"/>
    <property type="evidence" value="ECO:0007669"/>
    <property type="project" value="UniProtKB-KW"/>
</dbReference>
<evidence type="ECO:0000256" key="3">
    <source>
        <dbReference type="ARBA" id="ARBA00022741"/>
    </source>
</evidence>
<evidence type="ECO:0000256" key="15">
    <source>
        <dbReference type="RuleBase" id="RU363016"/>
    </source>
</evidence>
<dbReference type="InterPro" id="IPR027417">
    <property type="entry name" value="P-loop_NTPase"/>
</dbReference>
<keyword evidence="4 15" id="KW-0227">DNA damage</keyword>
<dbReference type="Pfam" id="PF17191">
    <property type="entry name" value="RecG_wedge"/>
    <property type="match status" value="1"/>
</dbReference>
<dbReference type="PROSITE" id="PS51192">
    <property type="entry name" value="HELICASE_ATP_BIND_1"/>
    <property type="match status" value="1"/>
</dbReference>
<keyword evidence="3 15" id="KW-0547">Nucleotide-binding</keyword>
<dbReference type="GO" id="GO:0043138">
    <property type="term" value="F:3'-5' DNA helicase activity"/>
    <property type="evidence" value="ECO:0007669"/>
    <property type="project" value="UniProtKB-EC"/>
</dbReference>
<organism evidence="18 19">
    <name type="scientific">Pedobacter agri</name>
    <dbReference type="NCBI Taxonomy" id="454586"/>
    <lineage>
        <taxon>Bacteria</taxon>
        <taxon>Pseudomonadati</taxon>
        <taxon>Bacteroidota</taxon>
        <taxon>Sphingobacteriia</taxon>
        <taxon>Sphingobacteriales</taxon>
        <taxon>Sphingobacteriaceae</taxon>
        <taxon>Pedobacter</taxon>
    </lineage>
</organism>
<dbReference type="SUPFAM" id="SSF50249">
    <property type="entry name" value="Nucleic acid-binding proteins"/>
    <property type="match status" value="1"/>
</dbReference>
<keyword evidence="19" id="KW-1185">Reference proteome</keyword>
<dbReference type="InterPro" id="IPR045562">
    <property type="entry name" value="RecG_dom3_C"/>
</dbReference>
<dbReference type="NCBIfam" id="NF008165">
    <property type="entry name" value="PRK10917.1-3"/>
    <property type="match status" value="1"/>
</dbReference>
<comment type="catalytic activity">
    <reaction evidence="14 15">
        <text>ATP + H2O = ADP + phosphate + H(+)</text>
        <dbReference type="Rhea" id="RHEA:13065"/>
        <dbReference type="ChEBI" id="CHEBI:15377"/>
        <dbReference type="ChEBI" id="CHEBI:15378"/>
        <dbReference type="ChEBI" id="CHEBI:30616"/>
        <dbReference type="ChEBI" id="CHEBI:43474"/>
        <dbReference type="ChEBI" id="CHEBI:456216"/>
        <dbReference type="EC" id="5.6.2.4"/>
    </reaction>
</comment>
<dbReference type="PANTHER" id="PTHR47964:SF1">
    <property type="entry name" value="ATP-DEPENDENT DNA HELICASE HOMOLOG RECG, CHLOROPLASTIC"/>
    <property type="match status" value="1"/>
</dbReference>
<feature type="domain" description="Helicase C-terminal" evidence="17">
    <location>
        <begin position="474"/>
        <end position="634"/>
    </location>
</feature>
<evidence type="ECO:0000256" key="10">
    <source>
        <dbReference type="ARBA" id="ARBA00023204"/>
    </source>
</evidence>
<gene>
    <name evidence="18" type="primary">recG</name>
    <name evidence="18" type="ORF">OQZ29_20465</name>
</gene>
<dbReference type="EMBL" id="JAPJUH010000006">
    <property type="protein sequence ID" value="MCX3267146.1"/>
    <property type="molecule type" value="Genomic_DNA"/>
</dbReference>
<dbReference type="AlphaFoldDB" id="A0A9X3IAQ5"/>
<dbReference type="SMART" id="SM00490">
    <property type="entry name" value="HELICc"/>
    <property type="match status" value="1"/>
</dbReference>
<dbReference type="InterPro" id="IPR001650">
    <property type="entry name" value="Helicase_C-like"/>
</dbReference>
<dbReference type="GO" id="GO:0006310">
    <property type="term" value="P:DNA recombination"/>
    <property type="evidence" value="ECO:0007669"/>
    <property type="project" value="UniProtKB-UniRule"/>
</dbReference>
<keyword evidence="11" id="KW-0413">Isomerase</keyword>
<keyword evidence="7 15" id="KW-0067">ATP-binding</keyword>
<dbReference type="Proteomes" id="UP001142592">
    <property type="component" value="Unassembled WGS sequence"/>
</dbReference>
<dbReference type="InterPro" id="IPR014001">
    <property type="entry name" value="Helicase_ATP-bd"/>
</dbReference>
<dbReference type="InterPro" id="IPR012340">
    <property type="entry name" value="NA-bd_OB-fold"/>
</dbReference>
<evidence type="ECO:0000256" key="1">
    <source>
        <dbReference type="ARBA" id="ARBA00007504"/>
    </source>
</evidence>
<comment type="caution">
    <text evidence="18">The sequence shown here is derived from an EMBL/GenBank/DDBJ whole genome shotgun (WGS) entry which is preliminary data.</text>
</comment>
<name>A0A9X3IAQ5_9SPHI</name>
<evidence type="ECO:0000256" key="2">
    <source>
        <dbReference type="ARBA" id="ARBA00017846"/>
    </source>
</evidence>
<evidence type="ECO:0000256" key="12">
    <source>
        <dbReference type="ARBA" id="ARBA00034617"/>
    </source>
</evidence>
<dbReference type="EC" id="5.6.2.4" evidence="13 15"/>
<keyword evidence="6 15" id="KW-0347">Helicase</keyword>
<dbReference type="InterPro" id="IPR011545">
    <property type="entry name" value="DEAD/DEAH_box_helicase_dom"/>
</dbReference>
<dbReference type="PROSITE" id="PS51194">
    <property type="entry name" value="HELICASE_CTER"/>
    <property type="match status" value="1"/>
</dbReference>
<evidence type="ECO:0000256" key="9">
    <source>
        <dbReference type="ARBA" id="ARBA00023172"/>
    </source>
</evidence>
<accession>A0A9X3IAQ5</accession>
<evidence type="ECO:0000256" key="14">
    <source>
        <dbReference type="ARBA" id="ARBA00048988"/>
    </source>
</evidence>
<dbReference type="SUPFAM" id="SSF52540">
    <property type="entry name" value="P-loop containing nucleoside triphosphate hydrolases"/>
    <property type="match status" value="2"/>
</dbReference>
<keyword evidence="10 15" id="KW-0234">DNA repair</keyword>
<keyword evidence="5 15" id="KW-0378">Hydrolase</keyword>
<proteinExistence type="inferred from homology"/>
<sequence>MYQSILDTPIEFIKGVGPSRADVLKKDLSLFTFQDMLAHYPFRYIDRTKYFKINQIHPDSQYIQIIGRVISKKVVGDKRTKRIVAVFKDETGIMELVWFQSLKWVEDHITVGTAYVAFGKPTLFNGTFSISHPEMELYQNRSVGRGNLTLQPIYSSTEKLKKFTLDSKGIQRLIAGLLDQVIPQVTENLPQYIIDKYQLPDKRMALLNIHFPKNEKDLNAAQRRLKFEELFYIQLQLLHNKQLRQLKFKGARFDKVGEKVNRFYKEFLPFELTNAQKRVVKEIRIDTQRGVQMNRLVQGDVGSGKTAVALMSMLLANDNGYQACMMAPTEILARQHYASITELVTDDLVKVAILTGNTKKKERTILHEQLENGEIDILIGTHALIEDKVKFKNLGLVVIDEQHRFGVEQRAKLWRKNIIPPHILVMTATPIPRTLAMTLYGDLDVSIMDELPAGRKPIETRHLFEGQRLRMFGFMKQEIAKGRQVYIVYPLIKESEKLDLLHLEAGVEQLSYQFPRPDYQISIVHGQMPNADKQFEMQQFIEGKTQIMVATTVIEVGVNVPNASVMVIENSERFGLSQLHQLRGRVGRGAEQSFCILMSGNKLSKEGKVRLETMVRTNNGFEISEIDLQLRGPGDITGTQQSGVLDLKLADLAKDQVILSEARNTVIEIFSEDPQLEKPENAILKAHLQKLERGISFDKIS</sequence>
<evidence type="ECO:0000256" key="4">
    <source>
        <dbReference type="ARBA" id="ARBA00022763"/>
    </source>
</evidence>
<reference evidence="18" key="1">
    <citation type="submission" date="2022-11" db="EMBL/GenBank/DDBJ databases">
        <authorList>
            <person name="Graham C."/>
            <person name="Newman J.D."/>
        </authorList>
    </citation>
    <scope>NUCLEOTIDE SEQUENCE</scope>
    <source>
        <strain evidence="18">DSM 19486</strain>
    </source>
</reference>